<dbReference type="PANTHER" id="PTHR22968:SF14">
    <property type="entry name" value="PROTEIN KINASE C"/>
    <property type="match status" value="1"/>
</dbReference>
<dbReference type="GO" id="GO:0016020">
    <property type="term" value="C:membrane"/>
    <property type="evidence" value="ECO:0007669"/>
    <property type="project" value="UniProtKB-SubCell"/>
</dbReference>
<dbReference type="InterPro" id="IPR002219">
    <property type="entry name" value="PKC_DAG/PE"/>
</dbReference>
<keyword evidence="2" id="KW-0862">Zinc</keyword>
<dbReference type="SUPFAM" id="SSF57889">
    <property type="entry name" value="Cysteine-rich domain"/>
    <property type="match status" value="1"/>
</dbReference>
<evidence type="ECO:0000256" key="2">
    <source>
        <dbReference type="ARBA" id="ARBA00022833"/>
    </source>
</evidence>
<evidence type="ECO:0000259" key="4">
    <source>
        <dbReference type="PROSITE" id="PS50081"/>
    </source>
</evidence>
<dbReference type="PROSITE" id="PS00479">
    <property type="entry name" value="ZF_DAG_PE_1"/>
    <property type="match status" value="1"/>
</dbReference>
<dbReference type="PRINTS" id="PR00008">
    <property type="entry name" value="DAGPEDOMAIN"/>
</dbReference>
<feature type="compositionally biased region" description="Basic and acidic residues" evidence="3">
    <location>
        <begin position="22"/>
        <end position="42"/>
    </location>
</feature>
<comment type="caution">
    <text evidence="5">The sequence shown here is derived from an EMBL/GenBank/DDBJ whole genome shotgun (WGS) entry which is preliminary data.</text>
</comment>
<evidence type="ECO:0000313" key="6">
    <source>
        <dbReference type="Proteomes" id="UP000801492"/>
    </source>
</evidence>
<dbReference type="OrthoDB" id="63267at2759"/>
<dbReference type="GO" id="GO:0008270">
    <property type="term" value="F:zinc ion binding"/>
    <property type="evidence" value="ECO:0007669"/>
    <property type="project" value="UniProtKB-KW"/>
</dbReference>
<accession>A0A8K0CKI4</accession>
<dbReference type="EMBL" id="VTPC01089823">
    <property type="protein sequence ID" value="KAF2885652.1"/>
    <property type="molecule type" value="Genomic_DNA"/>
</dbReference>
<sequence length="177" mass="20203">MMFTGGSHYKKRSSSSSSNGQRRYERPLRISNFENHDRDRGRSRPPRQQSHQLARSFEVDRDSIGLGANSTTSLLTNSSADLDSIDSSDELQRSRGKQITRRRGAVKHQRVHEVKGHKFLAKFFRQPTFCAFCKDFLWGFCKQGYQCQCCQTAVHKKCHDKLLGKCPGSGRESESTI</sequence>
<feature type="domain" description="Phorbol-ester/DAG-type" evidence="4">
    <location>
        <begin position="116"/>
        <end position="166"/>
    </location>
</feature>
<evidence type="ECO:0000256" key="1">
    <source>
        <dbReference type="ARBA" id="ARBA00022723"/>
    </source>
</evidence>
<feature type="non-terminal residue" evidence="5">
    <location>
        <position position="1"/>
    </location>
</feature>
<dbReference type="FunFam" id="3.30.60.20:FF:000008">
    <property type="entry name" value="Protein kinase C theta"/>
    <property type="match status" value="1"/>
</dbReference>
<dbReference type="CDD" id="cd20834">
    <property type="entry name" value="C1_nPKC_theta-like_rpt1"/>
    <property type="match status" value="1"/>
</dbReference>
<feature type="region of interest" description="Disordered" evidence="3">
    <location>
        <begin position="1"/>
        <end position="55"/>
    </location>
</feature>
<organism evidence="5 6">
    <name type="scientific">Ignelater luminosus</name>
    <name type="common">Cucubano</name>
    <name type="synonym">Pyrophorus luminosus</name>
    <dbReference type="NCBI Taxonomy" id="2038154"/>
    <lineage>
        <taxon>Eukaryota</taxon>
        <taxon>Metazoa</taxon>
        <taxon>Ecdysozoa</taxon>
        <taxon>Arthropoda</taxon>
        <taxon>Hexapoda</taxon>
        <taxon>Insecta</taxon>
        <taxon>Pterygota</taxon>
        <taxon>Neoptera</taxon>
        <taxon>Endopterygota</taxon>
        <taxon>Coleoptera</taxon>
        <taxon>Polyphaga</taxon>
        <taxon>Elateriformia</taxon>
        <taxon>Elateroidea</taxon>
        <taxon>Elateridae</taxon>
        <taxon>Agrypninae</taxon>
        <taxon>Pyrophorini</taxon>
        <taxon>Ignelater</taxon>
    </lineage>
</organism>
<dbReference type="GO" id="GO:0007200">
    <property type="term" value="P:phospholipase C-activating G protein-coupled receptor signaling pathway"/>
    <property type="evidence" value="ECO:0007669"/>
    <property type="project" value="TreeGrafter"/>
</dbReference>
<keyword evidence="6" id="KW-1185">Reference proteome</keyword>
<dbReference type="InterPro" id="IPR046349">
    <property type="entry name" value="C1-like_sf"/>
</dbReference>
<proteinExistence type="predicted"/>
<dbReference type="SMART" id="SM00109">
    <property type="entry name" value="C1"/>
    <property type="match status" value="1"/>
</dbReference>
<keyword evidence="1" id="KW-0479">Metal-binding</keyword>
<dbReference type="PROSITE" id="PS50081">
    <property type="entry name" value="ZF_DAG_PE_2"/>
    <property type="match status" value="1"/>
</dbReference>
<dbReference type="Gene3D" id="3.30.60.20">
    <property type="match status" value="1"/>
</dbReference>
<protein>
    <recommendedName>
        <fullName evidence="4">Phorbol-ester/DAG-type domain-containing protein</fullName>
    </recommendedName>
</protein>
<dbReference type="AlphaFoldDB" id="A0A8K0CKI4"/>
<dbReference type="GO" id="GO:0005829">
    <property type="term" value="C:cytosol"/>
    <property type="evidence" value="ECO:0007669"/>
    <property type="project" value="TreeGrafter"/>
</dbReference>
<evidence type="ECO:0000256" key="3">
    <source>
        <dbReference type="SAM" id="MobiDB-lite"/>
    </source>
</evidence>
<dbReference type="Pfam" id="PF00130">
    <property type="entry name" value="C1_1"/>
    <property type="match status" value="1"/>
</dbReference>
<name>A0A8K0CKI4_IGNLU</name>
<dbReference type="GO" id="GO:0035556">
    <property type="term" value="P:intracellular signal transduction"/>
    <property type="evidence" value="ECO:0007669"/>
    <property type="project" value="TreeGrafter"/>
</dbReference>
<dbReference type="Proteomes" id="UP000801492">
    <property type="component" value="Unassembled WGS sequence"/>
</dbReference>
<reference evidence="5" key="1">
    <citation type="submission" date="2019-08" db="EMBL/GenBank/DDBJ databases">
        <title>The genome of the North American firefly Photinus pyralis.</title>
        <authorList>
            <consortium name="Photinus pyralis genome working group"/>
            <person name="Fallon T.R."/>
            <person name="Sander Lower S.E."/>
            <person name="Weng J.-K."/>
        </authorList>
    </citation>
    <scope>NUCLEOTIDE SEQUENCE</scope>
    <source>
        <strain evidence="5">TRF0915ILg1</strain>
        <tissue evidence="5">Whole body</tissue>
    </source>
</reference>
<evidence type="ECO:0000313" key="5">
    <source>
        <dbReference type="EMBL" id="KAF2885652.1"/>
    </source>
</evidence>
<dbReference type="PANTHER" id="PTHR22968">
    <property type="entry name" value="PROTEIN KINASE C, MU"/>
    <property type="match status" value="1"/>
</dbReference>
<dbReference type="InterPro" id="IPR020454">
    <property type="entry name" value="DAG/PE-bd"/>
</dbReference>
<gene>
    <name evidence="5" type="ORF">ILUMI_20503</name>
</gene>
<dbReference type="GO" id="GO:0004674">
    <property type="term" value="F:protein serine/threonine kinase activity"/>
    <property type="evidence" value="ECO:0007669"/>
    <property type="project" value="UniProtKB-KW"/>
</dbReference>